<evidence type="ECO:0000313" key="11">
    <source>
        <dbReference type="Proteomes" id="UP000325292"/>
    </source>
</evidence>
<dbReference type="PRINTS" id="PR00171">
    <property type="entry name" value="SUGRTRNSPORT"/>
</dbReference>
<name>A0ABN5H3P8_9FIRM</name>
<dbReference type="InterPro" id="IPR003663">
    <property type="entry name" value="Sugar/inositol_transpt"/>
</dbReference>
<keyword evidence="4 8" id="KW-0812">Transmembrane</keyword>
<evidence type="ECO:0000256" key="6">
    <source>
        <dbReference type="ARBA" id="ARBA00023136"/>
    </source>
</evidence>
<evidence type="ECO:0000256" key="8">
    <source>
        <dbReference type="SAM" id="Phobius"/>
    </source>
</evidence>
<keyword evidence="11" id="KW-1185">Reference proteome</keyword>
<reference evidence="10 11" key="1">
    <citation type="journal article" date="2019" name="Sci. Rep.">
        <title>Sulfobacillus thermotolerans: new insights into resistance and metabolic capacities of acidophilic chemolithotrophs.</title>
        <authorList>
            <person name="Panyushkina A.E."/>
            <person name="Babenko V.V."/>
            <person name="Nikitina A.S."/>
            <person name="Selezneva O.V."/>
            <person name="Tsaplina I.A."/>
            <person name="Letarova M.A."/>
            <person name="Kostryukova E.S."/>
            <person name="Letarov A.V."/>
        </authorList>
    </citation>
    <scope>NUCLEOTIDE SEQUENCE [LARGE SCALE GENOMIC DNA]</scope>
    <source>
        <strain evidence="10 11">Kr1</strain>
    </source>
</reference>
<keyword evidence="5 8" id="KW-1133">Transmembrane helix</keyword>
<evidence type="ECO:0000256" key="2">
    <source>
        <dbReference type="ARBA" id="ARBA00010992"/>
    </source>
</evidence>
<keyword evidence="3 7" id="KW-0813">Transport</keyword>
<dbReference type="NCBIfam" id="TIGR00879">
    <property type="entry name" value="SP"/>
    <property type="match status" value="1"/>
</dbReference>
<comment type="subcellular location">
    <subcellularLocation>
        <location evidence="1">Cell membrane</location>
        <topology evidence="1">Multi-pass membrane protein</topology>
    </subcellularLocation>
</comment>
<feature type="transmembrane region" description="Helical" evidence="8">
    <location>
        <begin position="236"/>
        <end position="259"/>
    </location>
</feature>
<dbReference type="InterPro" id="IPR020846">
    <property type="entry name" value="MFS_dom"/>
</dbReference>
<dbReference type="Pfam" id="PF00083">
    <property type="entry name" value="Sugar_tr"/>
    <property type="match status" value="1"/>
</dbReference>
<feature type="domain" description="Major facilitator superfamily (MFS) profile" evidence="9">
    <location>
        <begin position="7"/>
        <end position="425"/>
    </location>
</feature>
<dbReference type="InterPro" id="IPR005828">
    <property type="entry name" value="MFS_sugar_transport-like"/>
</dbReference>
<dbReference type="EMBL" id="CP019454">
    <property type="protein sequence ID" value="AUW95307.1"/>
    <property type="molecule type" value="Genomic_DNA"/>
</dbReference>
<evidence type="ECO:0000256" key="7">
    <source>
        <dbReference type="RuleBase" id="RU003346"/>
    </source>
</evidence>
<comment type="similarity">
    <text evidence="2 7">Belongs to the major facilitator superfamily. Sugar transporter (TC 2.A.1.1) family.</text>
</comment>
<feature type="transmembrane region" description="Helical" evidence="8">
    <location>
        <begin position="98"/>
        <end position="119"/>
    </location>
</feature>
<feature type="transmembrane region" description="Helical" evidence="8">
    <location>
        <begin position="403"/>
        <end position="421"/>
    </location>
</feature>
<dbReference type="PROSITE" id="PS00216">
    <property type="entry name" value="SUGAR_TRANSPORT_1"/>
    <property type="match status" value="2"/>
</dbReference>
<evidence type="ECO:0000256" key="5">
    <source>
        <dbReference type="ARBA" id="ARBA00022989"/>
    </source>
</evidence>
<dbReference type="PANTHER" id="PTHR48023">
    <property type="entry name" value="D-XYLOSE-PROTON SYMPORTER-LIKE 2"/>
    <property type="match status" value="1"/>
</dbReference>
<evidence type="ECO:0000313" key="10">
    <source>
        <dbReference type="EMBL" id="AUW95307.1"/>
    </source>
</evidence>
<feature type="transmembrane region" description="Helical" evidence="8">
    <location>
        <begin position="371"/>
        <end position="397"/>
    </location>
</feature>
<evidence type="ECO:0000256" key="3">
    <source>
        <dbReference type="ARBA" id="ARBA00022448"/>
    </source>
</evidence>
<evidence type="ECO:0000256" key="1">
    <source>
        <dbReference type="ARBA" id="ARBA00004651"/>
    </source>
</evidence>
<dbReference type="Proteomes" id="UP000325292">
    <property type="component" value="Chromosome"/>
</dbReference>
<accession>A0ABN5H3P8</accession>
<feature type="transmembrane region" description="Helical" evidence="8">
    <location>
        <begin position="45"/>
        <end position="62"/>
    </location>
</feature>
<feature type="transmembrane region" description="Helical" evidence="8">
    <location>
        <begin position="74"/>
        <end position="92"/>
    </location>
</feature>
<dbReference type="InterPro" id="IPR005829">
    <property type="entry name" value="Sugar_transporter_CS"/>
</dbReference>
<feature type="transmembrane region" description="Helical" evidence="8">
    <location>
        <begin position="304"/>
        <end position="325"/>
    </location>
</feature>
<sequence>MRAALPIAVVAAVAGLLFGYDTGAISGAILFLKTDFHLSAGSEEFVVAAVLVGAVFGAMAGGPLADHFGRRKMIIAAAIVFAVAAIFTALAPTVGLLVAGRIGVGVAIGVASFTAPLYISEIVPAKIRGALVSLNQLALTSGIVLSYLIDYLFAKNGDWRAMFGVAAIPATILLVGMVLLPESPRWLLEHGKEKQAERVLARLHDDVRKEIAEIDRSLGPKSPGPSSLWTPALRPALIVGIGLAIFQQITGINTIIYYAPTIFEMAGVHSATVSILATVGIGMVNVLMTIVAIRLIDKVGRRPLLLTGTAGMVVSLGILGLVFHLRHISGILAWAIAASLMIYVASFAVGLGPVFWLLISEIYPLAVRGRAMSLATVMNWAANLLVALTFLSLIQWAGRGNTFWIYGIIGVGTWIFAYKLVPETKGRSLESIEKEWTHKPTPQGTTPT</sequence>
<evidence type="ECO:0000259" key="9">
    <source>
        <dbReference type="PROSITE" id="PS50850"/>
    </source>
</evidence>
<feature type="transmembrane region" description="Helical" evidence="8">
    <location>
        <begin position="131"/>
        <end position="149"/>
    </location>
</feature>
<organism evidence="10 11">
    <name type="scientific">Sulfobacillus thermotolerans</name>
    <dbReference type="NCBI Taxonomy" id="338644"/>
    <lineage>
        <taxon>Bacteria</taxon>
        <taxon>Bacillati</taxon>
        <taxon>Bacillota</taxon>
        <taxon>Clostridia</taxon>
        <taxon>Eubacteriales</taxon>
        <taxon>Clostridiales Family XVII. Incertae Sedis</taxon>
        <taxon>Sulfobacillus</taxon>
    </lineage>
</organism>
<feature type="transmembrane region" description="Helical" evidence="8">
    <location>
        <begin position="331"/>
        <end position="359"/>
    </location>
</feature>
<gene>
    <name evidence="10" type="ORF">BXT84_00020</name>
</gene>
<feature type="transmembrane region" description="Helical" evidence="8">
    <location>
        <begin position="161"/>
        <end position="180"/>
    </location>
</feature>
<dbReference type="InterPro" id="IPR050820">
    <property type="entry name" value="MFS_Sugar_Transporter"/>
</dbReference>
<feature type="transmembrane region" description="Helical" evidence="8">
    <location>
        <begin position="271"/>
        <end position="292"/>
    </location>
</feature>
<evidence type="ECO:0000256" key="4">
    <source>
        <dbReference type="ARBA" id="ARBA00022692"/>
    </source>
</evidence>
<dbReference type="PANTHER" id="PTHR48023:SF4">
    <property type="entry name" value="D-XYLOSE-PROTON SYMPORTER-LIKE 2"/>
    <property type="match status" value="1"/>
</dbReference>
<dbReference type="SUPFAM" id="SSF103473">
    <property type="entry name" value="MFS general substrate transporter"/>
    <property type="match status" value="1"/>
</dbReference>
<dbReference type="PROSITE" id="PS50850">
    <property type="entry name" value="MFS"/>
    <property type="match status" value="1"/>
</dbReference>
<dbReference type="Gene3D" id="1.20.1250.20">
    <property type="entry name" value="MFS general substrate transporter like domains"/>
    <property type="match status" value="1"/>
</dbReference>
<proteinExistence type="inferred from homology"/>
<keyword evidence="6 8" id="KW-0472">Membrane</keyword>
<dbReference type="InterPro" id="IPR036259">
    <property type="entry name" value="MFS_trans_sf"/>
</dbReference>
<protein>
    <submittedName>
        <fullName evidence="10">MFS transporter</fullName>
    </submittedName>
</protein>